<dbReference type="Pfam" id="PF23627">
    <property type="entry name" value="LisH_WDR26"/>
    <property type="match status" value="1"/>
</dbReference>
<dbReference type="SUPFAM" id="SSF50978">
    <property type="entry name" value="WD40 repeat-like"/>
    <property type="match status" value="1"/>
</dbReference>
<gene>
    <name evidence="6" type="ORF">SLS62_000763</name>
</gene>
<keyword evidence="7" id="KW-1185">Reference proteome</keyword>
<dbReference type="PROSITE" id="PS50897">
    <property type="entry name" value="CTLH"/>
    <property type="match status" value="1"/>
</dbReference>
<dbReference type="InterPro" id="IPR015943">
    <property type="entry name" value="WD40/YVTN_repeat-like_dom_sf"/>
</dbReference>
<evidence type="ECO:0000313" key="7">
    <source>
        <dbReference type="Proteomes" id="UP001320420"/>
    </source>
</evidence>
<dbReference type="GO" id="GO:0043161">
    <property type="term" value="P:proteasome-mediated ubiquitin-dependent protein catabolic process"/>
    <property type="evidence" value="ECO:0007669"/>
    <property type="project" value="TreeGrafter"/>
</dbReference>
<evidence type="ECO:0000256" key="1">
    <source>
        <dbReference type="ARBA" id="ARBA00022574"/>
    </source>
</evidence>
<dbReference type="Gene3D" id="2.130.10.10">
    <property type="entry name" value="YVTN repeat-like/Quinoprotein amine dehydrogenase"/>
    <property type="match status" value="2"/>
</dbReference>
<keyword evidence="1 3" id="KW-0853">WD repeat</keyword>
<name>A0AAN9V9V9_9PEZI</name>
<feature type="compositionally biased region" description="Polar residues" evidence="4">
    <location>
        <begin position="1"/>
        <end position="27"/>
    </location>
</feature>
<feature type="repeat" description="WD" evidence="3">
    <location>
        <begin position="328"/>
        <end position="369"/>
    </location>
</feature>
<dbReference type="PANTHER" id="PTHR22838:SF0">
    <property type="entry name" value="WD REPEAT-CONTAINING PROTEIN 26"/>
    <property type="match status" value="1"/>
</dbReference>
<dbReference type="SMART" id="SM00320">
    <property type="entry name" value="WD40"/>
    <property type="match status" value="6"/>
</dbReference>
<protein>
    <recommendedName>
        <fullName evidence="5">CTLH domain-containing protein</fullName>
    </recommendedName>
</protein>
<dbReference type="Pfam" id="PF00400">
    <property type="entry name" value="WD40"/>
    <property type="match status" value="5"/>
</dbReference>
<dbReference type="AlphaFoldDB" id="A0AAN9V9V9"/>
<sequence length="599" mass="66906">MLPAPSQLTSTIPDTQADSQSTQNTRPVPQGQILGRRRASDDEIDIAGSATEPSGASTSQGTTVAAQSRKRRRIEDNMLADEERHSTANGTSRSYANGKSQQRHHAGASSNGTRESAVSLNGSSKPRVSEKYFGHDREEVTRILIQALSDMGYNAAAESVSHDSGFQLESPTVAAFRNAVLDGNWDEAEQLLNGATASGGRTNQNSNGLVLTNVADRDVMRFWIRQQKFLELLEERETSQALIILRTEEDLMIKADWDGAYGQSRQILLSELSSKRRFPTENVLELDDHAGEVWQIAFSHDGTRLASCGSDKQVIIWDVPSFKVLHCLKEHDGGIGNISWSWDDTMLVTCCRDQYARLWDAKTGVCLKRLERFQEPVCSCVWTPDGQSFITGALDKTRGLVQWNLSGEKVFDWVNTHRVEDLTVSPNGRWLVTMDDKQHIQVYNLVTRDLEYEMDLNVRTMSISISQDSRHLLVNHQNGVAQLIDLFTREPVQTYTGHNGGEEFVIRSTFGGADESFVASGSEDGFIYIWHKASAQLVEKLTGHTPRCNSIAWSPTDPCLFASCGDDGKIKIWSNNDWRRTQQETMYRGHEASRISNRS</sequence>
<dbReference type="PROSITE" id="PS50294">
    <property type="entry name" value="WD_REPEATS_REGION"/>
    <property type="match status" value="3"/>
</dbReference>
<proteinExistence type="predicted"/>
<accession>A0AAN9V9V9</accession>
<dbReference type="InterPro" id="IPR036322">
    <property type="entry name" value="WD40_repeat_dom_sf"/>
</dbReference>
<feature type="region of interest" description="Disordered" evidence="4">
    <location>
        <begin position="1"/>
        <end position="130"/>
    </location>
</feature>
<evidence type="ECO:0000313" key="6">
    <source>
        <dbReference type="EMBL" id="KAK7757214.1"/>
    </source>
</evidence>
<organism evidence="6 7">
    <name type="scientific">Diatrype stigma</name>
    <dbReference type="NCBI Taxonomy" id="117547"/>
    <lineage>
        <taxon>Eukaryota</taxon>
        <taxon>Fungi</taxon>
        <taxon>Dikarya</taxon>
        <taxon>Ascomycota</taxon>
        <taxon>Pezizomycotina</taxon>
        <taxon>Sordariomycetes</taxon>
        <taxon>Xylariomycetidae</taxon>
        <taxon>Xylariales</taxon>
        <taxon>Diatrypaceae</taxon>
        <taxon>Diatrype</taxon>
    </lineage>
</organism>
<dbReference type="Proteomes" id="UP001320420">
    <property type="component" value="Unassembled WGS sequence"/>
</dbReference>
<feature type="domain" description="CTLH" evidence="5">
    <location>
        <begin position="169"/>
        <end position="240"/>
    </location>
</feature>
<dbReference type="InterPro" id="IPR019775">
    <property type="entry name" value="WD40_repeat_CS"/>
</dbReference>
<dbReference type="PANTHER" id="PTHR22838">
    <property type="entry name" value="WD REPEAT PROTEIN 26-RELATED"/>
    <property type="match status" value="1"/>
</dbReference>
<evidence type="ECO:0000256" key="3">
    <source>
        <dbReference type="PROSITE-ProRule" id="PRU00221"/>
    </source>
</evidence>
<keyword evidence="2" id="KW-0677">Repeat</keyword>
<dbReference type="InterPro" id="IPR001680">
    <property type="entry name" value="WD40_rpt"/>
</dbReference>
<feature type="repeat" description="WD" evidence="3">
    <location>
        <begin position="286"/>
        <end position="327"/>
    </location>
</feature>
<dbReference type="SMART" id="SM00668">
    <property type="entry name" value="CTLH"/>
    <property type="match status" value="1"/>
</dbReference>
<feature type="compositionally biased region" description="Polar residues" evidence="4">
    <location>
        <begin position="108"/>
        <end position="126"/>
    </location>
</feature>
<dbReference type="PROSITE" id="PS50082">
    <property type="entry name" value="WD_REPEATS_2"/>
    <property type="match status" value="3"/>
</dbReference>
<feature type="compositionally biased region" description="Polar residues" evidence="4">
    <location>
        <begin position="51"/>
        <end position="66"/>
    </location>
</feature>
<reference evidence="6 7" key="1">
    <citation type="submission" date="2024-02" db="EMBL/GenBank/DDBJ databases">
        <title>De novo assembly and annotation of 12 fungi associated with fruit tree decline syndrome in Ontario, Canada.</title>
        <authorList>
            <person name="Sulman M."/>
            <person name="Ellouze W."/>
            <person name="Ilyukhin E."/>
        </authorList>
    </citation>
    <scope>NUCLEOTIDE SEQUENCE [LARGE SCALE GENOMIC DNA]</scope>
    <source>
        <strain evidence="6 7">M11/M66-122</strain>
    </source>
</reference>
<feature type="repeat" description="WD" evidence="3">
    <location>
        <begin position="541"/>
        <end position="574"/>
    </location>
</feature>
<dbReference type="InterPro" id="IPR006595">
    <property type="entry name" value="CTLH_C"/>
</dbReference>
<feature type="compositionally biased region" description="Polar residues" evidence="4">
    <location>
        <begin position="87"/>
        <end position="100"/>
    </location>
</feature>
<evidence type="ECO:0000259" key="5">
    <source>
        <dbReference type="PROSITE" id="PS50897"/>
    </source>
</evidence>
<dbReference type="PROSITE" id="PS00678">
    <property type="entry name" value="WD_REPEATS_1"/>
    <property type="match status" value="2"/>
</dbReference>
<evidence type="ECO:0000256" key="4">
    <source>
        <dbReference type="SAM" id="MobiDB-lite"/>
    </source>
</evidence>
<dbReference type="CDD" id="cd00200">
    <property type="entry name" value="WD40"/>
    <property type="match status" value="1"/>
</dbReference>
<dbReference type="GO" id="GO:0034657">
    <property type="term" value="C:GID complex"/>
    <property type="evidence" value="ECO:0007669"/>
    <property type="project" value="TreeGrafter"/>
</dbReference>
<evidence type="ECO:0000256" key="2">
    <source>
        <dbReference type="ARBA" id="ARBA00022737"/>
    </source>
</evidence>
<comment type="caution">
    <text evidence="6">The sequence shown here is derived from an EMBL/GenBank/DDBJ whole genome shotgun (WGS) entry which is preliminary data.</text>
</comment>
<dbReference type="InterPro" id="IPR051350">
    <property type="entry name" value="WD_repeat-ST_regulator"/>
</dbReference>
<dbReference type="EMBL" id="JAKJXP020000003">
    <property type="protein sequence ID" value="KAK7757214.1"/>
    <property type="molecule type" value="Genomic_DNA"/>
</dbReference>
<feature type="compositionally biased region" description="Basic and acidic residues" evidence="4">
    <location>
        <begin position="73"/>
        <end position="86"/>
    </location>
</feature>